<evidence type="ECO:0000313" key="1">
    <source>
        <dbReference type="EMBL" id="SLM48129.1"/>
    </source>
</evidence>
<protein>
    <submittedName>
        <fullName evidence="1">Uncharacterized protein</fullName>
    </submittedName>
</protein>
<dbReference type="EMBL" id="LT828648">
    <property type="protein sequence ID" value="SLM48129.1"/>
    <property type="molecule type" value="Genomic_DNA"/>
</dbReference>
<proteinExistence type="predicted"/>
<evidence type="ECO:0000313" key="2">
    <source>
        <dbReference type="Proteomes" id="UP000192042"/>
    </source>
</evidence>
<dbReference type="AlphaFoldDB" id="A0A1W1I5H2"/>
<gene>
    <name evidence="1" type="ORF">NSJP_1957</name>
</gene>
<dbReference type="Proteomes" id="UP000192042">
    <property type="component" value="Chromosome I"/>
</dbReference>
<keyword evidence="2" id="KW-1185">Reference proteome</keyword>
<dbReference type="KEGG" id="nja:NSJP_1957"/>
<dbReference type="STRING" id="1325564.NSJP_1957"/>
<reference evidence="1 2" key="1">
    <citation type="submission" date="2017-03" db="EMBL/GenBank/DDBJ databases">
        <authorList>
            <person name="Afonso C.L."/>
            <person name="Miller P.J."/>
            <person name="Scott M.A."/>
            <person name="Spackman E."/>
            <person name="Goraichik I."/>
            <person name="Dimitrov K.M."/>
            <person name="Suarez D.L."/>
            <person name="Swayne D.E."/>
        </authorList>
    </citation>
    <scope>NUCLEOTIDE SEQUENCE [LARGE SCALE GENOMIC DNA]</scope>
    <source>
        <strain evidence="1">Genome sequencing of Nitrospira japonica strain NJ11</strain>
    </source>
</reference>
<sequence>MFISAPGIIPLFDLVAQPYNTVVADPAMPGRERVFHESEEGESNEPISMPGCLCLCAVQCRYVGIGTGCHLAPRRSPPESR</sequence>
<accession>A0A1W1I5H2</accession>
<organism evidence="1 2">
    <name type="scientific">Nitrospira japonica</name>
    <dbReference type="NCBI Taxonomy" id="1325564"/>
    <lineage>
        <taxon>Bacteria</taxon>
        <taxon>Pseudomonadati</taxon>
        <taxon>Nitrospirota</taxon>
        <taxon>Nitrospiria</taxon>
        <taxon>Nitrospirales</taxon>
        <taxon>Nitrospiraceae</taxon>
        <taxon>Nitrospira</taxon>
    </lineage>
</organism>
<name>A0A1W1I5H2_9BACT</name>